<keyword evidence="11 12" id="KW-0998">Cell outer membrane</keyword>
<dbReference type="InterPro" id="IPR000531">
    <property type="entry name" value="Beta-barrel_TonB"/>
</dbReference>
<dbReference type="RefSeq" id="WP_053839870.1">
    <property type="nucleotide sequence ID" value="NZ_CP076250.1"/>
</dbReference>
<protein>
    <submittedName>
        <fullName evidence="17">TonB-dependent outer membrane receptor protein</fullName>
    </submittedName>
</protein>
<evidence type="ECO:0000256" key="10">
    <source>
        <dbReference type="ARBA" id="ARBA00023136"/>
    </source>
</evidence>
<keyword evidence="6 14" id="KW-0732">Signal</keyword>
<dbReference type="PANTHER" id="PTHR32552:SF68">
    <property type="entry name" value="FERRICHROME OUTER MEMBRANE TRANSPORTER_PHAGE RECEPTOR"/>
    <property type="match status" value="1"/>
</dbReference>
<dbReference type="Proteomes" id="UP000041247">
    <property type="component" value="Unassembled WGS sequence"/>
</dbReference>
<dbReference type="Gene3D" id="2.40.170.20">
    <property type="entry name" value="TonB-dependent receptor, beta-barrel domain"/>
    <property type="match status" value="1"/>
</dbReference>
<evidence type="ECO:0000256" key="12">
    <source>
        <dbReference type="PROSITE-ProRule" id="PRU01360"/>
    </source>
</evidence>
<evidence type="ECO:0000256" key="3">
    <source>
        <dbReference type="ARBA" id="ARBA00022452"/>
    </source>
</evidence>
<evidence type="ECO:0000313" key="17">
    <source>
        <dbReference type="EMBL" id="CTP83979.1"/>
    </source>
</evidence>
<evidence type="ECO:0000256" key="11">
    <source>
        <dbReference type="ARBA" id="ARBA00023237"/>
    </source>
</evidence>
<keyword evidence="10 12" id="KW-0472">Membrane</keyword>
<proteinExistence type="inferred from homology"/>
<dbReference type="InterPro" id="IPR012910">
    <property type="entry name" value="Plug_dom"/>
</dbReference>
<evidence type="ECO:0000313" key="18">
    <source>
        <dbReference type="Proteomes" id="UP000041247"/>
    </source>
</evidence>
<keyword evidence="5 12" id="KW-0812">Transmembrane</keyword>
<name>A0A0K2ZIB2_9XANT</name>
<evidence type="ECO:0000256" key="4">
    <source>
        <dbReference type="ARBA" id="ARBA00022496"/>
    </source>
</evidence>
<feature type="chain" id="PRO_5005492283" evidence="14">
    <location>
        <begin position="29"/>
        <end position="689"/>
    </location>
</feature>
<evidence type="ECO:0000256" key="6">
    <source>
        <dbReference type="ARBA" id="ARBA00022729"/>
    </source>
</evidence>
<comment type="similarity">
    <text evidence="12 13">Belongs to the TonB-dependent receptor family.</text>
</comment>
<feature type="domain" description="TonB-dependent receptor-like beta-barrel" evidence="15">
    <location>
        <begin position="235"/>
        <end position="656"/>
    </location>
</feature>
<dbReference type="InterPro" id="IPR036942">
    <property type="entry name" value="Beta-barrel_TonB_sf"/>
</dbReference>
<organism evidence="17 18">
    <name type="scientific">Xanthomonas graminis pv. poae</name>
    <dbReference type="NCBI Taxonomy" id="227946"/>
    <lineage>
        <taxon>Bacteria</taxon>
        <taxon>Pseudomonadati</taxon>
        <taxon>Pseudomonadota</taxon>
        <taxon>Gammaproteobacteria</taxon>
        <taxon>Lysobacterales</taxon>
        <taxon>Lysobacteraceae</taxon>
        <taxon>Xanthomonas</taxon>
        <taxon>Xanthomonas translucens group</taxon>
        <taxon>Xanthomonas graminis</taxon>
    </lineage>
</organism>
<keyword evidence="3 12" id="KW-1134">Transmembrane beta strand</keyword>
<dbReference type="SUPFAM" id="SSF56935">
    <property type="entry name" value="Porins"/>
    <property type="match status" value="1"/>
</dbReference>
<keyword evidence="2 12" id="KW-0813">Transport</keyword>
<keyword evidence="17" id="KW-0675">Receptor</keyword>
<dbReference type="GO" id="GO:0009279">
    <property type="term" value="C:cell outer membrane"/>
    <property type="evidence" value="ECO:0007669"/>
    <property type="project" value="UniProtKB-SubCell"/>
</dbReference>
<dbReference type="Pfam" id="PF07715">
    <property type="entry name" value="Plug"/>
    <property type="match status" value="1"/>
</dbReference>
<evidence type="ECO:0000259" key="15">
    <source>
        <dbReference type="Pfam" id="PF00593"/>
    </source>
</evidence>
<accession>A0A0K2ZIB2</accession>
<evidence type="ECO:0000256" key="1">
    <source>
        <dbReference type="ARBA" id="ARBA00004571"/>
    </source>
</evidence>
<dbReference type="EMBL" id="CXOK01000011">
    <property type="protein sequence ID" value="CTP83979.1"/>
    <property type="molecule type" value="Genomic_DNA"/>
</dbReference>
<evidence type="ECO:0000256" key="7">
    <source>
        <dbReference type="ARBA" id="ARBA00023004"/>
    </source>
</evidence>
<evidence type="ECO:0000256" key="14">
    <source>
        <dbReference type="SAM" id="SignalP"/>
    </source>
</evidence>
<keyword evidence="9 13" id="KW-0798">TonB box</keyword>
<dbReference type="InterPro" id="IPR037066">
    <property type="entry name" value="Plug_dom_sf"/>
</dbReference>
<evidence type="ECO:0000259" key="16">
    <source>
        <dbReference type="Pfam" id="PF07715"/>
    </source>
</evidence>
<dbReference type="PANTHER" id="PTHR32552">
    <property type="entry name" value="FERRICHROME IRON RECEPTOR-RELATED"/>
    <property type="match status" value="1"/>
</dbReference>
<evidence type="ECO:0000256" key="8">
    <source>
        <dbReference type="ARBA" id="ARBA00023065"/>
    </source>
</evidence>
<dbReference type="AlphaFoldDB" id="A0A0K2ZIB2"/>
<evidence type="ECO:0000256" key="2">
    <source>
        <dbReference type="ARBA" id="ARBA00022448"/>
    </source>
</evidence>
<dbReference type="InterPro" id="IPR039426">
    <property type="entry name" value="TonB-dep_rcpt-like"/>
</dbReference>
<dbReference type="PROSITE" id="PS52016">
    <property type="entry name" value="TONB_DEPENDENT_REC_3"/>
    <property type="match status" value="1"/>
</dbReference>
<feature type="domain" description="TonB-dependent receptor plug" evidence="16">
    <location>
        <begin position="59"/>
        <end position="168"/>
    </location>
</feature>
<keyword evidence="7" id="KW-0408">Iron</keyword>
<comment type="subcellular location">
    <subcellularLocation>
        <location evidence="1 12">Cell outer membrane</location>
        <topology evidence="1 12">Multi-pass membrane protein</topology>
    </subcellularLocation>
</comment>
<dbReference type="Gene3D" id="2.170.130.10">
    <property type="entry name" value="TonB-dependent receptor, plug domain"/>
    <property type="match status" value="1"/>
</dbReference>
<dbReference type="GO" id="GO:0015344">
    <property type="term" value="F:siderophore uptake transmembrane transporter activity"/>
    <property type="evidence" value="ECO:0007669"/>
    <property type="project" value="TreeGrafter"/>
</dbReference>
<dbReference type="CDD" id="cd01347">
    <property type="entry name" value="ligand_gated_channel"/>
    <property type="match status" value="1"/>
</dbReference>
<evidence type="ECO:0000256" key="5">
    <source>
        <dbReference type="ARBA" id="ARBA00022692"/>
    </source>
</evidence>
<feature type="signal peptide" evidence="14">
    <location>
        <begin position="1"/>
        <end position="28"/>
    </location>
</feature>
<evidence type="ECO:0000256" key="13">
    <source>
        <dbReference type="RuleBase" id="RU003357"/>
    </source>
</evidence>
<evidence type="ECO:0000256" key="9">
    <source>
        <dbReference type="ARBA" id="ARBA00023077"/>
    </source>
</evidence>
<dbReference type="Pfam" id="PF00593">
    <property type="entry name" value="TonB_dep_Rec_b-barrel"/>
    <property type="match status" value="1"/>
</dbReference>
<sequence>MIRLFSLPRMAACGCVCFAASVTAPAVAADSGVQPPAADSALTLGKVQVTANPLSLPTARSVLSSVDILGGDLLQDQHVDYSWELLMRAPGVQVTQFKMGTDAGRFSFRGFNGEGRVNAVKLLIDGIPSNDNVGSMPYLDAVFPLDIAAIEIVRGTNDPRYGLNAIAGSVDVLTRSGGNDGRASVTVGSFGTREVQASQGIERGGWSQNYFAAWRDSDGYRDHAVARKRAFAGKWFYTDPDERWHAGLSARYYRNEALEAGYLDYASAQLAPRSSPDYARDDRSERQTGQVSLHLDAQLADAVQGSAKLYWNRYQNQRWVRFTAAGAQQERDTDETQRGFLAKASWRPEVDWAASLALLALEGGVDAQWQDNTSQRYRTVARVRTAPLRDWNFDLDTHGAYVQAVIRPFERLQLVPGYRVDWVDGDFRDRLGDLRYPAYAYGAIKQPKLSAVFALTAQTSAYANIGRTFQIGSGNGAYRSQPGNVGPSYNDGWEAGLKFADAKRLDARIAYWEQRASDEVATIFGVDGRVGVGEVGNVGKTLRRGWDAQLNLRPDERWTLWLAYSRQRALIVTPDPSAPATRGKEIESVPHYLANAGIDWQATPRLKLSAWGNAQGDYYVERTNTLGRYGGYALANVGATWAWRAQRELSLQLKNLTDRHYVYAWYDSGSSGYSPGDGRALYASLSWGW</sequence>
<keyword evidence="4" id="KW-0410">Iron transport</keyword>
<gene>
    <name evidence="17" type="ORF">XTPLMG728_0386</name>
</gene>
<keyword evidence="8" id="KW-0406">Ion transport</keyword>
<reference evidence="17 18" key="1">
    <citation type="submission" date="2015-07" db="EMBL/GenBank/DDBJ databases">
        <authorList>
            <person name="Noorani M."/>
        </authorList>
    </citation>
    <scope>NUCLEOTIDE SEQUENCE [LARGE SCALE GENOMIC DNA]</scope>
    <source>
        <strain evidence="17">LMG728</strain>
    </source>
</reference>